<dbReference type="PANTHER" id="PTHR24394:SF29">
    <property type="entry name" value="MYONEURIN"/>
    <property type="match status" value="1"/>
</dbReference>
<evidence type="ECO:0000313" key="13">
    <source>
        <dbReference type="RefSeq" id="XP_030378753.1"/>
    </source>
</evidence>
<dbReference type="SUPFAM" id="SSF57716">
    <property type="entry name" value="Glucocorticoid receptor-like (DNA-binding domain)"/>
    <property type="match status" value="1"/>
</dbReference>
<dbReference type="Proteomes" id="UP000504634">
    <property type="component" value="Unplaced"/>
</dbReference>
<dbReference type="Gene3D" id="3.40.1800.20">
    <property type="match status" value="1"/>
</dbReference>
<dbReference type="GO" id="GO:0008270">
    <property type="term" value="F:zinc ion binding"/>
    <property type="evidence" value="ECO:0007669"/>
    <property type="project" value="UniProtKB-UniRule"/>
</dbReference>
<feature type="domain" description="C2H2-type" evidence="10">
    <location>
        <begin position="230"/>
        <end position="257"/>
    </location>
</feature>
<feature type="domain" description="C2H2-type" evidence="10">
    <location>
        <begin position="285"/>
        <end position="312"/>
    </location>
</feature>
<evidence type="ECO:0000256" key="2">
    <source>
        <dbReference type="ARBA" id="ARBA00022723"/>
    </source>
</evidence>
<dbReference type="Pfam" id="PF00096">
    <property type="entry name" value="zf-C2H2"/>
    <property type="match status" value="4"/>
</dbReference>
<comment type="subcellular location">
    <subcellularLocation>
        <location evidence="1">Nucleus</location>
    </subcellularLocation>
</comment>
<dbReference type="RefSeq" id="XP_030378753.1">
    <property type="nucleotide sequence ID" value="XM_030522893.1"/>
</dbReference>
<keyword evidence="3" id="KW-0677">Repeat</keyword>
<dbReference type="GeneID" id="115627265"/>
<dbReference type="InterPro" id="IPR036236">
    <property type="entry name" value="Znf_C2H2_sf"/>
</dbReference>
<feature type="compositionally biased region" description="Polar residues" evidence="9">
    <location>
        <begin position="438"/>
        <end position="447"/>
    </location>
</feature>
<organism evidence="12 13">
    <name type="scientific">Drosophila lebanonensis</name>
    <name type="common">Fruit fly</name>
    <name type="synonym">Scaptodrosophila lebanonensis</name>
    <dbReference type="NCBI Taxonomy" id="7225"/>
    <lineage>
        <taxon>Eukaryota</taxon>
        <taxon>Metazoa</taxon>
        <taxon>Ecdysozoa</taxon>
        <taxon>Arthropoda</taxon>
        <taxon>Hexapoda</taxon>
        <taxon>Insecta</taxon>
        <taxon>Pterygota</taxon>
        <taxon>Neoptera</taxon>
        <taxon>Endopterygota</taxon>
        <taxon>Diptera</taxon>
        <taxon>Brachycera</taxon>
        <taxon>Muscomorpha</taxon>
        <taxon>Ephydroidea</taxon>
        <taxon>Drosophilidae</taxon>
        <taxon>Scaptodrosophila</taxon>
    </lineage>
</organism>
<sequence>MGHTILLNMEHLCRVCLSNDVTLVRIFTEPDTELVEAVEEELEVAPSLAEMMSECVDCEVRREDALPQHICLGCELATRNAFRFKRQCEQSYRRLCQLLSRKESLQQQQDKEEDEGKENSSYSKKKPTAEAKQTAEEAEEEEEEGEQCSESSEAICDMPIEPAAYEELEMETRLVPNNELDVNNLKVEIKTEEQTNGFIEVLLCDKINQKEGAESKSCGRQKGGRSKLVHHCDICERQFSSRLYLIRHQGLHGRKRYACKACSTSYGTRDELTAHIKDKGHDKPMLCPECGLRCKTSHTLMVHMRRHNGEKPFKCKFCSKGFPRMDDLRVHEKYHTGEKAHFCETCGKGFLRKYNLTIHTRVHTGERPYKCPHCPQAFAQGNDLKAHIRRHTGERFRCEYCPAGFLQHYKIRQHKLLHHGIKEEAPTQRVAKFRSVEEQQQQIARNMQSKDDDISENEQSPPV</sequence>
<protein>
    <submittedName>
        <fullName evidence="13">Zinc finger protein 226-like</fullName>
    </submittedName>
</protein>
<evidence type="ECO:0000313" key="12">
    <source>
        <dbReference type="Proteomes" id="UP000504634"/>
    </source>
</evidence>
<feature type="domain" description="C2H2-type" evidence="10">
    <location>
        <begin position="341"/>
        <end position="368"/>
    </location>
</feature>
<reference evidence="13" key="1">
    <citation type="submission" date="2025-08" db="UniProtKB">
        <authorList>
            <consortium name="RefSeq"/>
        </authorList>
    </citation>
    <scope>IDENTIFICATION</scope>
    <source>
        <strain evidence="13">11010-0011.00</strain>
        <tissue evidence="13">Whole body</tissue>
    </source>
</reference>
<keyword evidence="2 8" id="KW-0479">Metal-binding</keyword>
<dbReference type="Gene3D" id="3.30.160.60">
    <property type="entry name" value="Classic Zinc Finger"/>
    <property type="match status" value="5"/>
</dbReference>
<evidence type="ECO:0000256" key="1">
    <source>
        <dbReference type="ARBA" id="ARBA00004123"/>
    </source>
</evidence>
<name>A0A6J2TUD0_DROLE</name>
<dbReference type="SMART" id="SM00355">
    <property type="entry name" value="ZnF_C2H2"/>
    <property type="match status" value="7"/>
</dbReference>
<dbReference type="InterPro" id="IPR012934">
    <property type="entry name" value="Znf_AD"/>
</dbReference>
<feature type="binding site" evidence="8">
    <location>
        <position position="71"/>
    </location>
    <ligand>
        <name>Zn(2+)</name>
        <dbReference type="ChEBI" id="CHEBI:29105"/>
    </ligand>
</feature>
<dbReference type="PROSITE" id="PS00028">
    <property type="entry name" value="ZINC_FINGER_C2H2_1"/>
    <property type="match status" value="7"/>
</dbReference>
<dbReference type="OrthoDB" id="8117402at2759"/>
<feature type="binding site" evidence="8">
    <location>
        <position position="13"/>
    </location>
    <ligand>
        <name>Zn(2+)</name>
        <dbReference type="ChEBI" id="CHEBI:29105"/>
    </ligand>
</feature>
<feature type="binding site" evidence="8">
    <location>
        <position position="16"/>
    </location>
    <ligand>
        <name>Zn(2+)</name>
        <dbReference type="ChEBI" id="CHEBI:29105"/>
    </ligand>
</feature>
<feature type="domain" description="C2H2-type" evidence="10">
    <location>
        <begin position="257"/>
        <end position="284"/>
    </location>
</feature>
<feature type="domain" description="ZAD" evidence="11">
    <location>
        <begin position="11"/>
        <end position="98"/>
    </location>
</feature>
<evidence type="ECO:0000256" key="6">
    <source>
        <dbReference type="ARBA" id="ARBA00023242"/>
    </source>
</evidence>
<proteinExistence type="predicted"/>
<dbReference type="PROSITE" id="PS51915">
    <property type="entry name" value="ZAD"/>
    <property type="match status" value="1"/>
</dbReference>
<evidence type="ECO:0000256" key="9">
    <source>
        <dbReference type="SAM" id="MobiDB-lite"/>
    </source>
</evidence>
<dbReference type="SUPFAM" id="SSF57667">
    <property type="entry name" value="beta-beta-alpha zinc fingers"/>
    <property type="match status" value="4"/>
</dbReference>
<feature type="binding site" evidence="8">
    <location>
        <position position="74"/>
    </location>
    <ligand>
        <name>Zn(2+)</name>
        <dbReference type="ChEBI" id="CHEBI:29105"/>
    </ligand>
</feature>
<dbReference type="FunFam" id="3.30.160.60:FF:002343">
    <property type="entry name" value="Zinc finger protein 33A"/>
    <property type="match status" value="2"/>
</dbReference>
<dbReference type="FunFam" id="3.30.160.60:FF:000029">
    <property type="entry name" value="GLI family zinc finger 4"/>
    <property type="match status" value="1"/>
</dbReference>
<dbReference type="AlphaFoldDB" id="A0A6J2TUD0"/>
<keyword evidence="5 8" id="KW-0862">Zinc</keyword>
<dbReference type="Pfam" id="PF07776">
    <property type="entry name" value="zf-AD"/>
    <property type="match status" value="1"/>
</dbReference>
<keyword evidence="12" id="KW-1185">Reference proteome</keyword>
<evidence type="ECO:0000256" key="8">
    <source>
        <dbReference type="PROSITE-ProRule" id="PRU01263"/>
    </source>
</evidence>
<evidence type="ECO:0000259" key="10">
    <source>
        <dbReference type="PROSITE" id="PS50157"/>
    </source>
</evidence>
<dbReference type="GO" id="GO:0000981">
    <property type="term" value="F:DNA-binding transcription factor activity, RNA polymerase II-specific"/>
    <property type="evidence" value="ECO:0007669"/>
    <property type="project" value="TreeGrafter"/>
</dbReference>
<feature type="domain" description="C2H2-type" evidence="10">
    <location>
        <begin position="396"/>
        <end position="423"/>
    </location>
</feature>
<evidence type="ECO:0000256" key="4">
    <source>
        <dbReference type="ARBA" id="ARBA00022771"/>
    </source>
</evidence>
<evidence type="ECO:0000259" key="11">
    <source>
        <dbReference type="PROSITE" id="PS51915"/>
    </source>
</evidence>
<dbReference type="SMART" id="SM00868">
    <property type="entry name" value="zf-AD"/>
    <property type="match status" value="1"/>
</dbReference>
<dbReference type="GO" id="GO:0005634">
    <property type="term" value="C:nucleus"/>
    <property type="evidence" value="ECO:0007669"/>
    <property type="project" value="UniProtKB-SubCell"/>
</dbReference>
<evidence type="ECO:0000256" key="7">
    <source>
        <dbReference type="PROSITE-ProRule" id="PRU00042"/>
    </source>
</evidence>
<feature type="compositionally biased region" description="Acidic residues" evidence="9">
    <location>
        <begin position="136"/>
        <end position="147"/>
    </location>
</feature>
<keyword evidence="6" id="KW-0539">Nucleus</keyword>
<feature type="domain" description="C2H2-type" evidence="10">
    <location>
        <begin position="369"/>
        <end position="396"/>
    </location>
</feature>
<accession>A0A6J2TUD0</accession>
<evidence type="ECO:0000256" key="5">
    <source>
        <dbReference type="ARBA" id="ARBA00022833"/>
    </source>
</evidence>
<dbReference type="PANTHER" id="PTHR24394">
    <property type="entry name" value="ZINC FINGER PROTEIN"/>
    <property type="match status" value="1"/>
</dbReference>
<feature type="region of interest" description="Disordered" evidence="9">
    <location>
        <begin position="435"/>
        <end position="463"/>
    </location>
</feature>
<keyword evidence="4 7" id="KW-0863">Zinc-finger</keyword>
<dbReference type="PROSITE" id="PS50157">
    <property type="entry name" value="ZINC_FINGER_C2H2_2"/>
    <property type="match status" value="7"/>
</dbReference>
<feature type="region of interest" description="Disordered" evidence="9">
    <location>
        <begin position="106"/>
        <end position="152"/>
    </location>
</feature>
<evidence type="ECO:0000256" key="3">
    <source>
        <dbReference type="ARBA" id="ARBA00022737"/>
    </source>
</evidence>
<dbReference type="InterPro" id="IPR013087">
    <property type="entry name" value="Znf_C2H2_type"/>
</dbReference>
<feature type="domain" description="C2H2-type" evidence="10">
    <location>
        <begin position="313"/>
        <end position="340"/>
    </location>
</feature>
<gene>
    <name evidence="13" type="primary">LOC115627265</name>
</gene>